<dbReference type="Proteomes" id="UP000234530">
    <property type="component" value="Plasmid pPZ01"/>
</dbReference>
<dbReference type="PANTHER" id="PTHR30250">
    <property type="entry name" value="PST FAMILY PREDICTED COLANIC ACID TRANSPORTER"/>
    <property type="match status" value="1"/>
</dbReference>
<name>A0A2H5F4Z3_9RHOB</name>
<evidence type="ECO:0000256" key="5">
    <source>
        <dbReference type="ARBA" id="ARBA00023136"/>
    </source>
</evidence>
<keyword evidence="5 6" id="KW-0472">Membrane</keyword>
<accession>A0A2H5F4Z3</accession>
<feature type="transmembrane region" description="Helical" evidence="6">
    <location>
        <begin position="62"/>
        <end position="81"/>
    </location>
</feature>
<keyword evidence="2" id="KW-1003">Cell membrane</keyword>
<feature type="transmembrane region" description="Helical" evidence="6">
    <location>
        <begin position="351"/>
        <end position="373"/>
    </location>
</feature>
<dbReference type="EMBL" id="CP025431">
    <property type="protein sequence ID" value="AUH66607.1"/>
    <property type="molecule type" value="Genomic_DNA"/>
</dbReference>
<gene>
    <name evidence="7" type="ORF">CX676_20085</name>
</gene>
<evidence type="ECO:0000256" key="2">
    <source>
        <dbReference type="ARBA" id="ARBA00022475"/>
    </source>
</evidence>
<evidence type="ECO:0000256" key="6">
    <source>
        <dbReference type="SAM" id="Phobius"/>
    </source>
</evidence>
<dbReference type="AlphaFoldDB" id="A0A2H5F4Z3"/>
<evidence type="ECO:0000256" key="1">
    <source>
        <dbReference type="ARBA" id="ARBA00004651"/>
    </source>
</evidence>
<keyword evidence="3 6" id="KW-0812">Transmembrane</keyword>
<evidence type="ECO:0000313" key="7">
    <source>
        <dbReference type="EMBL" id="AUH66607.1"/>
    </source>
</evidence>
<sequence length="453" mass="47096">MSEVSSAPKTAQRPGQGRLSGDHAGGLIDSLLLILARVGANLLALVWTLLLTRLVQPELSGVAFHAIALAQIASILLTLNVESGAMRLLVPALHEGRLDEAAGFIRFNRRMVWLTAPILGLAALVWAQLQGNGLLVGWIAVAAVMVALARLTARHATALGAMRRGLLPRLLTGPIVLTLGLGLAWLTDTSLQPWHVAALFALSEGLTVLIQHHLLRQAFAPLAGQPTPMAGWRGWISLGLWLSPGLMMSEYRKALLIATAAWVLTPAELSLVAVAFSIINIINFGVVAVDVAFSPRIARAMAADQPANRDRLLATSAAIKLAGLTVGVIGTALLGPWVLGWFGAEYRAAGPALMILLALPATAILFGPASVILSARGLGRADFTGNILGALAIVAAILAGGAGFGLTGAALGAVLGQGVALAIMAAQSRRLLGIDPTLMSLRHLRRSASETAS</sequence>
<evidence type="ECO:0008006" key="9">
    <source>
        <dbReference type="Google" id="ProtNLM"/>
    </source>
</evidence>
<dbReference type="KEGG" id="pzh:CX676_20085"/>
<feature type="transmembrane region" description="Helical" evidence="6">
    <location>
        <begin position="165"/>
        <end position="186"/>
    </location>
</feature>
<reference evidence="7 8" key="1">
    <citation type="journal article" date="2013" name="Antonie Van Leeuwenhoek">
        <title>Paracoccus zhejiangensis sp. nov., isolated from activated sludge in wastewater-treatment system.</title>
        <authorList>
            <person name="Wu Z.G."/>
            <person name="Zhang D.F."/>
            <person name="Liu Y.L."/>
            <person name="Wang F."/>
            <person name="Jiang X."/>
            <person name="Li C."/>
            <person name="Li S.P."/>
            <person name="Hong Q."/>
            <person name="Li W.J."/>
        </authorList>
    </citation>
    <scope>NUCLEOTIDE SEQUENCE [LARGE SCALE GENOMIC DNA]</scope>
    <source>
        <strain evidence="7 8">J6</strain>
        <plasmid evidence="8">Plasmid ppz01</plasmid>
    </source>
</reference>
<feature type="transmembrane region" description="Helical" evidence="6">
    <location>
        <begin position="269"/>
        <end position="293"/>
    </location>
</feature>
<comment type="subcellular location">
    <subcellularLocation>
        <location evidence="1">Cell membrane</location>
        <topology evidence="1">Multi-pass membrane protein</topology>
    </subcellularLocation>
</comment>
<keyword evidence="7" id="KW-0614">Plasmid</keyword>
<keyword evidence="4 6" id="KW-1133">Transmembrane helix</keyword>
<protein>
    <recommendedName>
        <fullName evidence="9">Polysaccharide biosynthesis protein C-terminal domain-containing protein</fullName>
    </recommendedName>
</protein>
<keyword evidence="8" id="KW-1185">Reference proteome</keyword>
<organism evidence="7 8">
    <name type="scientific">Paracoccus zhejiangensis</name>
    <dbReference type="NCBI Taxonomy" id="1077935"/>
    <lineage>
        <taxon>Bacteria</taxon>
        <taxon>Pseudomonadati</taxon>
        <taxon>Pseudomonadota</taxon>
        <taxon>Alphaproteobacteria</taxon>
        <taxon>Rhodobacterales</taxon>
        <taxon>Paracoccaceae</taxon>
        <taxon>Paracoccus</taxon>
    </lineage>
</organism>
<dbReference type="RefSeq" id="WP_101754578.1">
    <property type="nucleotide sequence ID" value="NZ_CP025431.1"/>
</dbReference>
<feature type="transmembrane region" description="Helical" evidence="6">
    <location>
        <begin position="111"/>
        <end position="129"/>
    </location>
</feature>
<dbReference type="InterPro" id="IPR050833">
    <property type="entry name" value="Poly_Biosynth_Transport"/>
</dbReference>
<evidence type="ECO:0000256" key="3">
    <source>
        <dbReference type="ARBA" id="ARBA00022692"/>
    </source>
</evidence>
<dbReference type="PANTHER" id="PTHR30250:SF11">
    <property type="entry name" value="O-ANTIGEN TRANSPORTER-RELATED"/>
    <property type="match status" value="1"/>
</dbReference>
<feature type="transmembrane region" description="Helical" evidence="6">
    <location>
        <begin position="27"/>
        <end position="50"/>
    </location>
</feature>
<dbReference type="OrthoDB" id="7769154at2"/>
<feature type="transmembrane region" description="Helical" evidence="6">
    <location>
        <begin position="135"/>
        <end position="153"/>
    </location>
</feature>
<geneLocation type="plasmid" evidence="8">
    <name>ppz01</name>
</geneLocation>
<evidence type="ECO:0000256" key="4">
    <source>
        <dbReference type="ARBA" id="ARBA00022989"/>
    </source>
</evidence>
<evidence type="ECO:0000313" key="8">
    <source>
        <dbReference type="Proteomes" id="UP000234530"/>
    </source>
</evidence>
<proteinExistence type="predicted"/>
<dbReference type="GO" id="GO:0005886">
    <property type="term" value="C:plasma membrane"/>
    <property type="evidence" value="ECO:0007669"/>
    <property type="project" value="UniProtKB-SubCell"/>
</dbReference>
<feature type="transmembrane region" description="Helical" evidence="6">
    <location>
        <begin position="313"/>
        <end position="339"/>
    </location>
</feature>
<feature type="transmembrane region" description="Helical" evidence="6">
    <location>
        <begin position="385"/>
        <end position="403"/>
    </location>
</feature>